<dbReference type="GO" id="GO:0051298">
    <property type="term" value="P:centrosome duplication"/>
    <property type="evidence" value="ECO:0007669"/>
    <property type="project" value="InterPro"/>
</dbReference>
<dbReference type="GO" id="GO:0019901">
    <property type="term" value="F:protein kinase binding"/>
    <property type="evidence" value="ECO:0007669"/>
    <property type="project" value="TreeGrafter"/>
</dbReference>
<dbReference type="GO" id="GO:0005814">
    <property type="term" value="C:centriole"/>
    <property type="evidence" value="ECO:0007669"/>
    <property type="project" value="TreeGrafter"/>
</dbReference>
<protein>
    <submittedName>
        <fullName evidence="4">Uncharacterized protein</fullName>
    </submittedName>
</protein>
<dbReference type="InterPro" id="IPR054090">
    <property type="entry name" value="Cep192_Spd-2-like_dom"/>
</dbReference>
<evidence type="ECO:0000259" key="3">
    <source>
        <dbReference type="Pfam" id="PF22074"/>
    </source>
</evidence>
<evidence type="ECO:0000313" key="5">
    <source>
        <dbReference type="Proteomes" id="UP001154078"/>
    </source>
</evidence>
<reference evidence="4" key="1">
    <citation type="submission" date="2021-12" db="EMBL/GenBank/DDBJ databases">
        <authorList>
            <person name="King R."/>
        </authorList>
    </citation>
    <scope>NUCLEOTIDE SEQUENCE</scope>
</reference>
<name>A0A9P0B0W2_BRAAE</name>
<dbReference type="Pfam" id="PF22073">
    <property type="entry name" value="Cep192_D4"/>
    <property type="match status" value="1"/>
</dbReference>
<dbReference type="GO" id="GO:0090222">
    <property type="term" value="P:centrosome-templated microtubule nucleation"/>
    <property type="evidence" value="ECO:0007669"/>
    <property type="project" value="InterPro"/>
</dbReference>
<dbReference type="GO" id="GO:0071539">
    <property type="term" value="P:protein localization to centrosome"/>
    <property type="evidence" value="ECO:0007669"/>
    <property type="project" value="InterPro"/>
</dbReference>
<evidence type="ECO:0000259" key="2">
    <source>
        <dbReference type="Pfam" id="PF22073"/>
    </source>
</evidence>
<gene>
    <name evidence="4" type="ORF">MELIAE_LOCUS4243</name>
</gene>
<feature type="compositionally biased region" description="Low complexity" evidence="1">
    <location>
        <begin position="416"/>
        <end position="430"/>
    </location>
</feature>
<proteinExistence type="predicted"/>
<feature type="region of interest" description="Disordered" evidence="1">
    <location>
        <begin position="110"/>
        <end position="130"/>
    </location>
</feature>
<evidence type="ECO:0000313" key="4">
    <source>
        <dbReference type="EMBL" id="CAH0551684.1"/>
    </source>
</evidence>
<dbReference type="InterPro" id="IPR039103">
    <property type="entry name" value="Spd-2/CEP192"/>
</dbReference>
<dbReference type="InterPro" id="IPR054091">
    <property type="entry name" value="Cep192-like_D5"/>
</dbReference>
<accession>A0A9P0B0W2</accession>
<feature type="domain" description="Cep192/Spd-2-like" evidence="2">
    <location>
        <begin position="435"/>
        <end position="549"/>
    </location>
</feature>
<dbReference type="PANTHER" id="PTHR16029">
    <property type="entry name" value="CENTROSOMAL PROTEIN OF 192 KDA"/>
    <property type="match status" value="1"/>
</dbReference>
<dbReference type="PANTHER" id="PTHR16029:SF11">
    <property type="entry name" value="CENTROSOMAL PROTEIN OF 192 KDA"/>
    <property type="match status" value="1"/>
</dbReference>
<dbReference type="Pfam" id="PF22074">
    <property type="entry name" value="Cep192_D5"/>
    <property type="match status" value="1"/>
</dbReference>
<dbReference type="AlphaFoldDB" id="A0A9P0B0W2"/>
<dbReference type="InterPro" id="IPR013783">
    <property type="entry name" value="Ig-like_fold"/>
</dbReference>
<feature type="domain" description="Cep192-like" evidence="3">
    <location>
        <begin position="560"/>
        <end position="682"/>
    </location>
</feature>
<dbReference type="Gene3D" id="2.60.40.10">
    <property type="entry name" value="Immunoglobulins"/>
    <property type="match status" value="1"/>
</dbReference>
<evidence type="ECO:0000256" key="1">
    <source>
        <dbReference type="SAM" id="MobiDB-lite"/>
    </source>
</evidence>
<dbReference type="EMBL" id="OV121133">
    <property type="protein sequence ID" value="CAH0551684.1"/>
    <property type="molecule type" value="Genomic_DNA"/>
</dbReference>
<organism evidence="4 5">
    <name type="scientific">Brassicogethes aeneus</name>
    <name type="common">Rape pollen beetle</name>
    <name type="synonym">Meligethes aeneus</name>
    <dbReference type="NCBI Taxonomy" id="1431903"/>
    <lineage>
        <taxon>Eukaryota</taxon>
        <taxon>Metazoa</taxon>
        <taxon>Ecdysozoa</taxon>
        <taxon>Arthropoda</taxon>
        <taxon>Hexapoda</taxon>
        <taxon>Insecta</taxon>
        <taxon>Pterygota</taxon>
        <taxon>Neoptera</taxon>
        <taxon>Endopterygota</taxon>
        <taxon>Coleoptera</taxon>
        <taxon>Polyphaga</taxon>
        <taxon>Cucujiformia</taxon>
        <taxon>Nitidulidae</taxon>
        <taxon>Meligethinae</taxon>
        <taxon>Brassicogethes</taxon>
    </lineage>
</organism>
<dbReference type="GO" id="GO:0005737">
    <property type="term" value="C:cytoplasm"/>
    <property type="evidence" value="ECO:0007669"/>
    <property type="project" value="TreeGrafter"/>
</dbReference>
<dbReference type="OrthoDB" id="67059at2759"/>
<sequence length="866" mass="96839">MGDNKENYIDSVIISSPKPSATSTVMKKGKKKIGEMDNSLGILSISNASSVSGFNLLNDESISKDLEEQRNLALKSLKLAAIPSKYIRPSSKNESSYSCADASSTINESDFLGTSNGRSSSSGFKDSRQSMGQAVSNLSMKLTNPEFTLENFIKEFHQSLNLSGGIEGDSAMFSNSDVKDRMMTDEISWRQKHELPVKNESFSMIADEKMSMTDFFKQRSNAISELKVCVSPKRSKPICLLEEKESISSKYNTEEVCRDFVGKQPKNTTYTTPNYTTPTNIRSIRHESNSIKDEQIPSISQIGNLLAQTYTPNRIMNMLLAEPKDAPRDSISEECDLPVSKNSSYTSNYSDNEVMRQIMKQEVPSASEFTNELSSIKTSSVGCPTMSKVYSSYNSEESNEAEENPKVEPHTLENQNLDSNSSRTSSSLSNLVSGKLPLESTKFELTFDCVKVGKSETLDFLLRNKSPKSIRILAKISGNNFKIRKDGFSESEYLPAAKIYLRGNESRQINITFMPTQFGAAHEKLLFTSLDFPEQQSKKECIRLFGYGGTAHVDMYAVPKDLSGKFFINLGTIDSNIILKKFTVKNNGNLGAFCFFDFSKKHLTTFTNVVIKPTFFCLNAGEEKKVILTYESSTQDQKFLQSCKSLVLEIGTIKMISGSEVNRGRLRNLYKKALEKSKEIKADPFCKVLVEKLEGEIIPHDLNKIKDSPHTLDDIMLMFKYNEIVVTIEQDPEQTLMPQLHDESDLYGSLCHENTVVDNSMYQKNMCKLEPELIILSPPIKTEDSIFLISEYAKIVHFEAQSNPPGLEIIPKEGALSPGQTVILKVKYSKCLSQKQAYKVLVYVDNAVLEVGVKVFFIGKTNLSST</sequence>
<dbReference type="GO" id="GO:0000242">
    <property type="term" value="C:pericentriolar material"/>
    <property type="evidence" value="ECO:0007669"/>
    <property type="project" value="TreeGrafter"/>
</dbReference>
<feature type="region of interest" description="Disordered" evidence="1">
    <location>
        <begin position="392"/>
        <end position="430"/>
    </location>
</feature>
<keyword evidence="5" id="KW-1185">Reference proteome</keyword>
<dbReference type="GO" id="GO:0090307">
    <property type="term" value="P:mitotic spindle assembly"/>
    <property type="evidence" value="ECO:0007669"/>
    <property type="project" value="TreeGrafter"/>
</dbReference>
<dbReference type="Proteomes" id="UP001154078">
    <property type="component" value="Chromosome 2"/>
</dbReference>